<reference evidence="2" key="1">
    <citation type="submission" date="2011-02" db="EMBL/GenBank/DDBJ databases">
        <authorList>
            <person name="Aslett M."/>
        </authorList>
    </citation>
    <scope>NUCLEOTIDE SEQUENCE</scope>
    <source>
        <strain evidence="2">Liverpool</strain>
    </source>
</reference>
<keyword evidence="1" id="KW-0812">Transmembrane</keyword>
<proteinExistence type="predicted"/>
<feature type="transmembrane region" description="Helical" evidence="1">
    <location>
        <begin position="89"/>
        <end position="113"/>
    </location>
</feature>
<sequence>MAKCKLGGEFDNPAVSCWATTLTGQAVVALLLFLVAENPHLPTEAVEGAAISHVAHKTFAALGLAHIIFCVVCSIMCMLGFFLSVCFQIPLLICGVLLQVLCFVTAGIVGPMLTGVNSFKSTTLDDVRAQRVFDTPDFSQIFVSDNEGMLLVVCVLCIVMPIFLLQAKSLTASSPAYEATLYPGAIIVALASSGFFMFCRASGVLTGLSTAWLVVGAVVGISILIQKNCCSRVFSIALSVIFAVGAVFALISGVMVGIRYSEGKKVSTMLQGFNPNALLINTLEDGDYESLKTYELAGDGVFLVVSFCLNISAMIYFVYSALSAFRSLCGPNRNAAVKDEEEGEQAQEA</sequence>
<dbReference type="VEuPathDB" id="ToxoDB:NCLIV_015520"/>
<dbReference type="OMA" id="CLNISAM"/>
<dbReference type="Proteomes" id="UP000007494">
    <property type="component" value="Chromosome VI"/>
</dbReference>
<keyword evidence="4" id="KW-1185">Reference proteome</keyword>
<feature type="transmembrane region" description="Helical" evidence="1">
    <location>
        <begin position="204"/>
        <end position="225"/>
    </location>
</feature>
<gene>
    <name evidence="3" type="ORF">BN1204_015520</name>
    <name evidence="2" type="ORF">NCLIV_015520</name>
</gene>
<reference evidence="3" key="4">
    <citation type="journal article" date="2015" name="PLoS ONE">
        <title>Comprehensive Evaluation of Toxoplasma gondii VEG and Neospora caninum LIV Genomes with Tachyzoite Stage Transcriptome and Proteome Defines Novel Transcript Features.</title>
        <authorList>
            <person name="Ramaprasad A."/>
            <person name="Mourier T."/>
            <person name="Naeem R."/>
            <person name="Malas T.B."/>
            <person name="Moussa E."/>
            <person name="Panigrahi A."/>
            <person name="Vermont S.J."/>
            <person name="Otto T.D."/>
            <person name="Wastling J."/>
            <person name="Pain A."/>
        </authorList>
    </citation>
    <scope>NUCLEOTIDE SEQUENCE</scope>
    <source>
        <strain evidence="3">Liverpool</strain>
    </source>
</reference>
<name>F0VDG7_NEOCL</name>
<dbReference type="eggNOG" id="ENOG502QZ2J">
    <property type="taxonomic scope" value="Eukaryota"/>
</dbReference>
<dbReference type="InParanoid" id="F0VDG7"/>
<feature type="transmembrane region" description="Helical" evidence="1">
    <location>
        <begin position="59"/>
        <end position="82"/>
    </location>
</feature>
<dbReference type="OrthoDB" id="330791at2759"/>
<dbReference type="EMBL" id="FR823387">
    <property type="protein sequence ID" value="CBZ51760.1"/>
    <property type="molecule type" value="Genomic_DNA"/>
</dbReference>
<feature type="transmembrane region" description="Helical" evidence="1">
    <location>
        <begin position="300"/>
        <end position="319"/>
    </location>
</feature>
<feature type="transmembrane region" description="Helical" evidence="1">
    <location>
        <begin position="148"/>
        <end position="167"/>
    </location>
</feature>
<dbReference type="EMBL" id="LN714480">
    <property type="protein sequence ID" value="CEL65716.1"/>
    <property type="molecule type" value="Genomic_DNA"/>
</dbReference>
<keyword evidence="1" id="KW-0472">Membrane</keyword>
<evidence type="ECO:0000313" key="3">
    <source>
        <dbReference type="EMBL" id="CEL65716.1"/>
    </source>
</evidence>
<reference evidence="4" key="3">
    <citation type="journal article" date="2012" name="PLoS Pathog.">
        <title>Comparative genomics of the apicomplexan parasites Toxoplasma gondii and Neospora caninum: Coccidia differing in host range and transmission strategy.</title>
        <authorList>
            <person name="Reid A.J."/>
            <person name="Vermont S.J."/>
            <person name="Cotton J.A."/>
            <person name="Harris D."/>
            <person name="Hill-Cawthorne G.A."/>
            <person name="Konen-Waisman S."/>
            <person name="Latham S.M."/>
            <person name="Mourier T."/>
            <person name="Norton R."/>
            <person name="Quail M.A."/>
            <person name="Sanders M."/>
            <person name="Shanmugam D."/>
            <person name="Sohal A."/>
            <person name="Wasmuth J.D."/>
            <person name="Brunk B."/>
            <person name="Grigg M.E."/>
            <person name="Howard J.C."/>
            <person name="Parkinson J."/>
            <person name="Roos D.S."/>
            <person name="Trees A.J."/>
            <person name="Berriman M."/>
            <person name="Pain A."/>
            <person name="Wastling J.M."/>
        </authorList>
    </citation>
    <scope>NUCLEOTIDE SEQUENCE [LARGE SCALE GENOMIC DNA]</scope>
    <source>
        <strain evidence="4">Liverpool</strain>
    </source>
</reference>
<dbReference type="AlphaFoldDB" id="F0VDG7"/>
<dbReference type="RefSeq" id="XP_003881793.1">
    <property type="nucleotide sequence ID" value="XM_003881744.1"/>
</dbReference>
<evidence type="ECO:0008006" key="5">
    <source>
        <dbReference type="Google" id="ProtNLM"/>
    </source>
</evidence>
<feature type="transmembrane region" description="Helical" evidence="1">
    <location>
        <begin position="237"/>
        <end position="260"/>
    </location>
</feature>
<accession>F0VDG7</accession>
<organism evidence="2 4">
    <name type="scientific">Neospora caninum (strain Liverpool)</name>
    <dbReference type="NCBI Taxonomy" id="572307"/>
    <lineage>
        <taxon>Eukaryota</taxon>
        <taxon>Sar</taxon>
        <taxon>Alveolata</taxon>
        <taxon>Apicomplexa</taxon>
        <taxon>Conoidasida</taxon>
        <taxon>Coccidia</taxon>
        <taxon>Eucoccidiorida</taxon>
        <taxon>Eimeriorina</taxon>
        <taxon>Sarcocystidae</taxon>
        <taxon>Neospora</taxon>
    </lineage>
</organism>
<protein>
    <recommendedName>
        <fullName evidence="5">Transmembrane protein</fullName>
    </recommendedName>
</protein>
<feature type="transmembrane region" description="Helical" evidence="1">
    <location>
        <begin position="179"/>
        <end position="198"/>
    </location>
</feature>
<feature type="transmembrane region" description="Helical" evidence="1">
    <location>
        <begin position="12"/>
        <end position="36"/>
    </location>
</feature>
<reference evidence="2" key="2">
    <citation type="submission" date="2011-03" db="EMBL/GenBank/DDBJ databases">
        <title>Comparative genomics and transcriptomics of Neospora caninum and Toxoplasma gondii.</title>
        <authorList>
            <person name="Reid A.J."/>
            <person name="Sohal A."/>
            <person name="Harris D."/>
            <person name="Quail M."/>
            <person name="Sanders M."/>
            <person name="Berriman M."/>
            <person name="Wastling J.M."/>
            <person name="Pain A."/>
        </authorList>
    </citation>
    <scope>NUCLEOTIDE SEQUENCE</scope>
    <source>
        <strain evidence="2">Liverpool</strain>
    </source>
</reference>
<evidence type="ECO:0000313" key="4">
    <source>
        <dbReference type="Proteomes" id="UP000007494"/>
    </source>
</evidence>
<dbReference type="GeneID" id="13444312"/>
<keyword evidence="1" id="KW-1133">Transmembrane helix</keyword>
<evidence type="ECO:0000256" key="1">
    <source>
        <dbReference type="SAM" id="Phobius"/>
    </source>
</evidence>
<evidence type="ECO:0000313" key="2">
    <source>
        <dbReference type="EMBL" id="CBZ51760.1"/>
    </source>
</evidence>